<dbReference type="Proteomes" id="UP000254919">
    <property type="component" value="Unassembled WGS sequence"/>
</dbReference>
<feature type="domain" description="Transglycosylase SLT" evidence="3">
    <location>
        <begin position="72"/>
        <end position="188"/>
    </location>
</feature>
<accession>A0A379MXJ7</accession>
<comment type="similarity">
    <text evidence="1">Belongs to the virb1 family.</text>
</comment>
<gene>
    <name evidence="4" type="ORF">NCTC13291_00192</name>
</gene>
<sequence>MPRSAHHARIEGRSLAHRGSGLKARGALALASGLLLAAPAALARPAESKPPRSERPVRETGGSPRAACLSAAREAEARNGLPQGLLVAVALAESGLHAYALNIGGRSYFPDTSEAARRLVAGARPGQPIMAGCVQVNARVHAARSDWPLDPARATDWAARHLRAKYDSTGDWGDAIRAWNGGSPRTRDELVCRVQAKLQVANPASRLLEREQCGTRFARDRRSGAALLEVAEAGDR</sequence>
<dbReference type="EMBL" id="UGVN01000001">
    <property type="protein sequence ID" value="SUE37559.1"/>
    <property type="molecule type" value="Genomic_DNA"/>
</dbReference>
<dbReference type="AlphaFoldDB" id="A0A379MXJ7"/>
<feature type="compositionally biased region" description="Basic and acidic residues" evidence="2">
    <location>
        <begin position="46"/>
        <end position="58"/>
    </location>
</feature>
<evidence type="ECO:0000313" key="4">
    <source>
        <dbReference type="EMBL" id="SUE37559.1"/>
    </source>
</evidence>
<organism evidence="4 5">
    <name type="scientific">Roseomonas mucosa</name>
    <dbReference type="NCBI Taxonomy" id="207340"/>
    <lineage>
        <taxon>Bacteria</taxon>
        <taxon>Pseudomonadati</taxon>
        <taxon>Pseudomonadota</taxon>
        <taxon>Alphaproteobacteria</taxon>
        <taxon>Acetobacterales</taxon>
        <taxon>Roseomonadaceae</taxon>
        <taxon>Roseomonas</taxon>
    </lineage>
</organism>
<dbReference type="Gene3D" id="1.10.530.10">
    <property type="match status" value="1"/>
</dbReference>
<feature type="region of interest" description="Disordered" evidence="2">
    <location>
        <begin position="42"/>
        <end position="65"/>
    </location>
</feature>
<dbReference type="InterPro" id="IPR008258">
    <property type="entry name" value="Transglycosylase_SLT_dom_1"/>
</dbReference>
<evidence type="ECO:0000256" key="2">
    <source>
        <dbReference type="SAM" id="MobiDB-lite"/>
    </source>
</evidence>
<dbReference type="InterPro" id="IPR023346">
    <property type="entry name" value="Lysozyme-like_dom_sf"/>
</dbReference>
<name>A0A379MXJ7_9PROT</name>
<evidence type="ECO:0000259" key="3">
    <source>
        <dbReference type="Pfam" id="PF01464"/>
    </source>
</evidence>
<evidence type="ECO:0000256" key="1">
    <source>
        <dbReference type="ARBA" id="ARBA00009387"/>
    </source>
</evidence>
<proteinExistence type="inferred from homology"/>
<dbReference type="SUPFAM" id="SSF53955">
    <property type="entry name" value="Lysozyme-like"/>
    <property type="match status" value="1"/>
</dbReference>
<dbReference type="GeneID" id="99635217"/>
<protein>
    <submittedName>
        <fullName evidence="4">Transglycosylase SLT domain</fullName>
    </submittedName>
</protein>
<reference evidence="4 5" key="1">
    <citation type="submission" date="2018-06" db="EMBL/GenBank/DDBJ databases">
        <authorList>
            <consortium name="Pathogen Informatics"/>
            <person name="Doyle S."/>
        </authorList>
    </citation>
    <scope>NUCLEOTIDE SEQUENCE [LARGE SCALE GENOMIC DNA]</scope>
    <source>
        <strain evidence="4 5">NCTC13291</strain>
    </source>
</reference>
<dbReference type="RefSeq" id="WP_115359161.1">
    <property type="nucleotide sequence ID" value="NZ_AP031462.1"/>
</dbReference>
<evidence type="ECO:0000313" key="5">
    <source>
        <dbReference type="Proteomes" id="UP000254919"/>
    </source>
</evidence>
<dbReference type="Pfam" id="PF01464">
    <property type="entry name" value="SLT"/>
    <property type="match status" value="1"/>
</dbReference>